<organism evidence="2 3">
    <name type="scientific">Brevirhabdus pacifica</name>
    <dbReference type="NCBI Taxonomy" id="1267768"/>
    <lineage>
        <taxon>Bacteria</taxon>
        <taxon>Pseudomonadati</taxon>
        <taxon>Pseudomonadota</taxon>
        <taxon>Alphaproteobacteria</taxon>
        <taxon>Rhodobacterales</taxon>
        <taxon>Paracoccaceae</taxon>
        <taxon>Brevirhabdus</taxon>
    </lineage>
</organism>
<dbReference type="OrthoDB" id="9805710at2"/>
<dbReference type="STRING" id="1267768.BV394_04215"/>
<dbReference type="SUPFAM" id="SSF52799">
    <property type="entry name" value="(Phosphotyrosine protein) phosphatases II"/>
    <property type="match status" value="1"/>
</dbReference>
<protein>
    <submittedName>
        <fullName evidence="2">TIGR01244 family protein</fullName>
    </submittedName>
</protein>
<evidence type="ECO:0000313" key="3">
    <source>
        <dbReference type="Proteomes" id="UP000187266"/>
    </source>
</evidence>
<dbReference type="InterPro" id="IPR005939">
    <property type="entry name" value="BLH_phosphatase-like"/>
</dbReference>
<dbReference type="Proteomes" id="UP000187266">
    <property type="component" value="Chromosome"/>
</dbReference>
<evidence type="ECO:0000313" key="2">
    <source>
        <dbReference type="EMBL" id="APX89028.1"/>
    </source>
</evidence>
<sequence length="115" mass="12674">MTQTQQDNAGEGQKLYVAPQIRPEQLPELKAEGIRAIICNRPDGEEAGQPTFAEIEQAAREQGIEARYIPVHHDRSEPDLPERFARALAELPQPVLAYCRSGARSNALAQAAQTL</sequence>
<dbReference type="RefSeq" id="WP_076979051.1">
    <property type="nucleotide sequence ID" value="NZ_CP019124.1"/>
</dbReference>
<keyword evidence="3" id="KW-1185">Reference proteome</keyword>
<dbReference type="GO" id="GO:0016787">
    <property type="term" value="F:hydrolase activity"/>
    <property type="evidence" value="ECO:0007669"/>
    <property type="project" value="InterPro"/>
</dbReference>
<evidence type="ECO:0000259" key="1">
    <source>
        <dbReference type="Pfam" id="PF04273"/>
    </source>
</evidence>
<dbReference type="NCBIfam" id="TIGR01244">
    <property type="entry name" value="TIGR01244 family sulfur transferase"/>
    <property type="match status" value="1"/>
</dbReference>
<feature type="domain" description="Beta-lactamase hydrolase-like protein phosphatase-like" evidence="1">
    <location>
        <begin position="14"/>
        <end position="113"/>
    </location>
</feature>
<dbReference type="Gene3D" id="3.90.190.10">
    <property type="entry name" value="Protein tyrosine phosphatase superfamily"/>
    <property type="match status" value="1"/>
</dbReference>
<dbReference type="EMBL" id="CP019124">
    <property type="protein sequence ID" value="APX89028.1"/>
    <property type="molecule type" value="Genomic_DNA"/>
</dbReference>
<accession>A0A2M9DF37</accession>
<accession>A0A1U7DGM6</accession>
<reference evidence="2 3" key="1">
    <citation type="submission" date="2017-01" db="EMBL/GenBank/DDBJ databases">
        <title>Genomic analysis of Xuhuaishuia manganoxidans DY6-4.</title>
        <authorList>
            <person name="Wang X."/>
        </authorList>
    </citation>
    <scope>NUCLEOTIDE SEQUENCE [LARGE SCALE GENOMIC DNA]</scope>
    <source>
        <strain evidence="2 3">DY6-4</strain>
    </source>
</reference>
<dbReference type="InterPro" id="IPR029021">
    <property type="entry name" value="Prot-tyrosine_phosphatase-like"/>
</dbReference>
<gene>
    <name evidence="2" type="ORF">BV394_04215</name>
</gene>
<dbReference type="Pfam" id="PF04273">
    <property type="entry name" value="BLH_phosphatase"/>
    <property type="match status" value="1"/>
</dbReference>
<dbReference type="AlphaFoldDB" id="A0A1U7DGM6"/>
<proteinExistence type="predicted"/>
<name>A0A1U7DGM6_9RHOB</name>